<dbReference type="InterPro" id="IPR043502">
    <property type="entry name" value="DNA/RNA_pol_sf"/>
</dbReference>
<dbReference type="STRING" id="47428.A0A284RZX5"/>
<dbReference type="EMBL" id="FUEG01000023">
    <property type="protein sequence ID" value="SJL14322.1"/>
    <property type="molecule type" value="Genomic_DNA"/>
</dbReference>
<evidence type="ECO:0000256" key="1">
    <source>
        <dbReference type="SAM" id="MobiDB-lite"/>
    </source>
</evidence>
<accession>A0A284RZX5</accession>
<dbReference type="OMA" id="GTHADEF"/>
<sequence length="970" mass="109908">MSIQVLFMLMGVLGAAVLPTIAYKVFWPESSRSGRYTLPVHWPEQHRPVCQPPLRPPPPSQSYRPSPHTPPVHQPEQHQPIFQPPPHRPLPSQSYRPEPYTPLVHQPEQHQPVFQPPPHRPPPSQSYQSSPHGPPTPHGPPKHEDDNQQDHPNEYYIGLRVRANKEGDEMARCFDKRHEANIRGDRAAAKDLSKQGKSGSFHRSHTLPRQSGSFRELFRVHPRVAILRDNSHRRPVSTMARMNPSLPTPRLRHSQPRPGKSKHIELSLRKAALKSRVRTKAHSVNTTTDTGQILVTRTQTARFNPRRRRTHTVPIMKSPRSLEAPHMSPTRDTDNHATTDSSQLLLGGQHNALIPGDCTMDYGLRPRYARGYLWQDPGSFSRHTPVTTATWTETLPPMPGPPANELNNHLALRTIKLHPALFDIVTPINITRFRELLVSHPNHELVSSVCRGLETGFWPWADTSNPEYPTTNDNSFRPLRDQAHADFVRSQRDAEIDLGRFSQSFGPDLLPGMHSVPVGVVSKSHSAKLCLIVDHSAGDFSPNSMIPKHEGHVHLDTLKDLGRALIRTRRTYGRDVKLVLFKSDISQAYRQLPMHVLWQIRQTVAIDGQRHVDRCNNFGNRGAGRIWGTFFGLVLWIAIFIKMLTDIFCYVDDSFSWEFADKKTWYSPYHKLLPTKQASLLKLFDELGVPHEEEKQLYGDILTIIGFDVDPNAMTITMPISPRQDLIAAIRNFAIVGSRRPLHDFDSLAGWCSWSFNAYPLLRPGLSILYAKKHGKSHSFQPIWVSKALCRELIWIAEHLEHMPGILFLDSLEWGIDLADIKVQTDASSKGLGIWLPDLMTGFYSEVPNNADDHIFFNKALAVVSALLIMLRQLSLKPRRILIYTDNTNTVDMFNSLHAKPFYNPLLITAVDALIEHNAQLRVVHIPGSRNIIADALSRGNNALVFQHYPKAHLSEFCPPELKLGSDAVK</sequence>
<feature type="compositionally biased region" description="Pro residues" evidence="1">
    <location>
        <begin position="114"/>
        <end position="124"/>
    </location>
</feature>
<keyword evidence="2" id="KW-1133">Transmembrane helix</keyword>
<feature type="region of interest" description="Disordered" evidence="1">
    <location>
        <begin position="317"/>
        <end position="341"/>
    </location>
</feature>
<organism evidence="4 5">
    <name type="scientific">Armillaria ostoyae</name>
    <name type="common">Armillaria root rot fungus</name>
    <dbReference type="NCBI Taxonomy" id="47428"/>
    <lineage>
        <taxon>Eukaryota</taxon>
        <taxon>Fungi</taxon>
        <taxon>Dikarya</taxon>
        <taxon>Basidiomycota</taxon>
        <taxon>Agaricomycotina</taxon>
        <taxon>Agaricomycetes</taxon>
        <taxon>Agaricomycetidae</taxon>
        <taxon>Agaricales</taxon>
        <taxon>Marasmiineae</taxon>
        <taxon>Physalacriaceae</taxon>
        <taxon>Armillaria</taxon>
    </lineage>
</organism>
<evidence type="ECO:0000259" key="3">
    <source>
        <dbReference type="Pfam" id="PF08590"/>
    </source>
</evidence>
<proteinExistence type="predicted"/>
<name>A0A284RZX5_ARMOS</name>
<gene>
    <name evidence="4" type="ORF">ARMOST_17778</name>
</gene>
<dbReference type="InterPro" id="IPR052055">
    <property type="entry name" value="Hepadnavirus_pol/RT"/>
</dbReference>
<dbReference type="AlphaFoldDB" id="A0A284RZX5"/>
<feature type="compositionally biased region" description="Pro residues" evidence="1">
    <location>
        <begin position="50"/>
        <end position="60"/>
    </location>
</feature>
<dbReference type="PANTHER" id="PTHR33050">
    <property type="entry name" value="REVERSE TRANSCRIPTASE DOMAIN-CONTAINING PROTEIN"/>
    <property type="match status" value="1"/>
</dbReference>
<feature type="transmembrane region" description="Helical" evidence="2">
    <location>
        <begin position="6"/>
        <end position="26"/>
    </location>
</feature>
<keyword evidence="2" id="KW-0812">Transmembrane</keyword>
<feature type="domain" description="DUF1771" evidence="3">
    <location>
        <begin position="156"/>
        <end position="197"/>
    </location>
</feature>
<reference evidence="5" key="1">
    <citation type="journal article" date="2017" name="Nat. Ecol. Evol.">
        <title>Genome expansion and lineage-specific genetic innovations in the forest pathogenic fungi Armillaria.</title>
        <authorList>
            <person name="Sipos G."/>
            <person name="Prasanna A.N."/>
            <person name="Walter M.C."/>
            <person name="O'Connor E."/>
            <person name="Balint B."/>
            <person name="Krizsan K."/>
            <person name="Kiss B."/>
            <person name="Hess J."/>
            <person name="Varga T."/>
            <person name="Slot J."/>
            <person name="Riley R."/>
            <person name="Boka B."/>
            <person name="Rigling D."/>
            <person name="Barry K."/>
            <person name="Lee J."/>
            <person name="Mihaltcheva S."/>
            <person name="LaButti K."/>
            <person name="Lipzen A."/>
            <person name="Waldron R."/>
            <person name="Moloney N.M."/>
            <person name="Sperisen C."/>
            <person name="Kredics L."/>
            <person name="Vagvoelgyi C."/>
            <person name="Patrignani A."/>
            <person name="Fitzpatrick D."/>
            <person name="Nagy I."/>
            <person name="Doyle S."/>
            <person name="Anderson J.B."/>
            <person name="Grigoriev I.V."/>
            <person name="Gueldener U."/>
            <person name="Muensterkoetter M."/>
            <person name="Nagy L.G."/>
        </authorList>
    </citation>
    <scope>NUCLEOTIDE SEQUENCE [LARGE SCALE GENOMIC DNA]</scope>
    <source>
        <strain evidence="5">C18/9</strain>
    </source>
</reference>
<evidence type="ECO:0000313" key="4">
    <source>
        <dbReference type="EMBL" id="SJL14322.1"/>
    </source>
</evidence>
<dbReference type="SUPFAM" id="SSF56672">
    <property type="entry name" value="DNA/RNA polymerases"/>
    <property type="match status" value="1"/>
</dbReference>
<protein>
    <recommendedName>
        <fullName evidence="3">DUF1771 domain-containing protein</fullName>
    </recommendedName>
</protein>
<keyword evidence="2" id="KW-0472">Membrane</keyword>
<dbReference type="Pfam" id="PF08590">
    <property type="entry name" value="DUF1771"/>
    <property type="match status" value="1"/>
</dbReference>
<feature type="region of interest" description="Disordered" evidence="1">
    <location>
        <begin position="238"/>
        <end position="262"/>
    </location>
</feature>
<dbReference type="Proteomes" id="UP000219338">
    <property type="component" value="Unassembled WGS sequence"/>
</dbReference>
<feature type="compositionally biased region" description="Basic and acidic residues" evidence="1">
    <location>
        <begin position="141"/>
        <end position="151"/>
    </location>
</feature>
<feature type="compositionally biased region" description="Basic residues" evidence="1">
    <location>
        <begin position="250"/>
        <end position="261"/>
    </location>
</feature>
<evidence type="ECO:0000313" key="5">
    <source>
        <dbReference type="Proteomes" id="UP000219338"/>
    </source>
</evidence>
<dbReference type="InterPro" id="IPR013899">
    <property type="entry name" value="DUF1771"/>
</dbReference>
<evidence type="ECO:0000256" key="2">
    <source>
        <dbReference type="SAM" id="Phobius"/>
    </source>
</evidence>
<dbReference type="OrthoDB" id="198652at2759"/>
<dbReference type="PANTHER" id="PTHR33050:SF7">
    <property type="entry name" value="RIBONUCLEASE H"/>
    <property type="match status" value="1"/>
</dbReference>
<feature type="region of interest" description="Disordered" evidence="1">
    <location>
        <begin position="47"/>
        <end position="151"/>
    </location>
</feature>
<keyword evidence="5" id="KW-1185">Reference proteome</keyword>